<reference evidence="1" key="2">
    <citation type="journal article" date="2007" name="Science">
        <title>Draft genome sequence of the sexually transmitted pathogen Trichomonas vaginalis.</title>
        <authorList>
            <person name="Carlton J.M."/>
            <person name="Hirt R.P."/>
            <person name="Silva J.C."/>
            <person name="Delcher A.L."/>
            <person name="Schatz M."/>
            <person name="Zhao Q."/>
            <person name="Wortman J.R."/>
            <person name="Bidwell S.L."/>
            <person name="Alsmark U.C.M."/>
            <person name="Besteiro S."/>
            <person name="Sicheritz-Ponten T."/>
            <person name="Noel C.J."/>
            <person name="Dacks J.B."/>
            <person name="Foster P.G."/>
            <person name="Simillion C."/>
            <person name="Van de Peer Y."/>
            <person name="Miranda-Saavedra D."/>
            <person name="Barton G.J."/>
            <person name="Westrop G.D."/>
            <person name="Mueller S."/>
            <person name="Dessi D."/>
            <person name="Fiori P.L."/>
            <person name="Ren Q."/>
            <person name="Paulsen I."/>
            <person name="Zhang H."/>
            <person name="Bastida-Corcuera F.D."/>
            <person name="Simoes-Barbosa A."/>
            <person name="Brown M.T."/>
            <person name="Hayes R.D."/>
            <person name="Mukherjee M."/>
            <person name="Okumura C.Y."/>
            <person name="Schneider R."/>
            <person name="Smith A.J."/>
            <person name="Vanacova S."/>
            <person name="Villalvazo M."/>
            <person name="Haas B.J."/>
            <person name="Pertea M."/>
            <person name="Feldblyum T.V."/>
            <person name="Utterback T.R."/>
            <person name="Shu C.L."/>
            <person name="Osoegawa K."/>
            <person name="de Jong P.J."/>
            <person name="Hrdy I."/>
            <person name="Horvathova L."/>
            <person name="Zubacova Z."/>
            <person name="Dolezal P."/>
            <person name="Malik S.B."/>
            <person name="Logsdon J.M. Jr."/>
            <person name="Henze K."/>
            <person name="Gupta A."/>
            <person name="Wang C.C."/>
            <person name="Dunne R.L."/>
            <person name="Upcroft J.A."/>
            <person name="Upcroft P."/>
            <person name="White O."/>
            <person name="Salzberg S.L."/>
            <person name="Tang P."/>
            <person name="Chiu C.-H."/>
            <person name="Lee Y.-S."/>
            <person name="Embley T.M."/>
            <person name="Coombs G.H."/>
            <person name="Mottram J.C."/>
            <person name="Tachezy J."/>
            <person name="Fraser-Liggett C.M."/>
            <person name="Johnson P.J."/>
        </authorList>
    </citation>
    <scope>NUCLEOTIDE SEQUENCE [LARGE SCALE GENOMIC DNA]</scope>
    <source>
        <strain evidence="1">G3</strain>
    </source>
</reference>
<proteinExistence type="predicted"/>
<keyword evidence="2" id="KW-1185">Reference proteome</keyword>
<dbReference type="RefSeq" id="XP_001579822.1">
    <property type="nucleotide sequence ID" value="XM_001579772.1"/>
</dbReference>
<dbReference type="AlphaFoldDB" id="A2DL45"/>
<dbReference type="SUPFAM" id="SSF48371">
    <property type="entry name" value="ARM repeat"/>
    <property type="match status" value="1"/>
</dbReference>
<evidence type="ECO:0000313" key="2">
    <source>
        <dbReference type="Proteomes" id="UP000001542"/>
    </source>
</evidence>
<protein>
    <submittedName>
        <fullName evidence="1">Uncharacterized protein</fullName>
    </submittedName>
</protein>
<dbReference type="InParanoid" id="A2DL45"/>
<dbReference type="VEuPathDB" id="TrichDB:TVAGG3_0273830"/>
<gene>
    <name evidence="1" type="ORF">TVAG_294870</name>
</gene>
<dbReference type="InterPro" id="IPR016024">
    <property type="entry name" value="ARM-type_fold"/>
</dbReference>
<organism evidence="1 2">
    <name type="scientific">Trichomonas vaginalis (strain ATCC PRA-98 / G3)</name>
    <dbReference type="NCBI Taxonomy" id="412133"/>
    <lineage>
        <taxon>Eukaryota</taxon>
        <taxon>Metamonada</taxon>
        <taxon>Parabasalia</taxon>
        <taxon>Trichomonadida</taxon>
        <taxon>Trichomonadidae</taxon>
        <taxon>Trichomonas</taxon>
    </lineage>
</organism>
<dbReference type="EMBL" id="DS113214">
    <property type="protein sequence ID" value="EAY18836.1"/>
    <property type="molecule type" value="Genomic_DNA"/>
</dbReference>
<dbReference type="KEGG" id="tva:5464354"/>
<accession>A2DL45</accession>
<sequence>MSFGTKLVLNSKFKSLNKLLAAGKYDEALAKLEDISDSLSISFVDPKNKNSIMTLLLNSCLPLISHENPEIHTCAQNILNHWSSIVSSFYPKAFLDAFSNIDVSQLKSESCSAIFSFFSNALRCIHQDNRNEYLNILKSLLHSSKPELLVGISINIWSFLRDPLTISDINSILQLFMNSSLAEEAAFLCEKSPDPLYNTILEKANFEFIKKTLQYWPLTKQVNLSILAPRLITAFENNDSSEISITIEILNQLVQRVNKLSEIDYEEQWEQLITHCQKLFESSATIEQKASLIDLFSSASFIPKSSLEHLLIFEQNIPTPIKISIMKLCSHFICEGKLPKGLLEFIDEQVVQRDPLVFVSILDFLSISFNDLHKLSPQPIENILNHSLTPLSQSPVEQISILRLLQSIDYKNTGVNIDIVSIVLNLLDNPDQSLFPELKKTIIKLKLELPLRQLNWTRDTAMLLQVIPKVHSSFINELFEIGKITPSTFPSAVNAIMNNFPDDETADDFAKSVLSVIAIAFAEIGLDYSRKLKHWFINNWRYFTNQINESVKDINKNLKQTDYGNILLYSLQLFVKCMNDGYYGFQYIEALYSLAIDIAPAFCDEACKIVVFLHKIFRESKDYSDKKKKKRVDELITLFFSQSLPFDCSKEIAKAAMECLPRENVMKCIPNYLVESILISPEILQWYLSGDSNEMPPISPVFIQIEDKDEKTHNYINQCVKDLLFNEWKLTDNSGEKIEKMQGIVVQSYYQLDYTHRKFVDQYPSSFVIQQQKKEKHDINIKIDIKASSILS</sequence>
<dbReference type="Proteomes" id="UP000001542">
    <property type="component" value="Unassembled WGS sequence"/>
</dbReference>
<name>A2DL45_TRIV3</name>
<dbReference type="VEuPathDB" id="TrichDB:TVAG_294870"/>
<evidence type="ECO:0000313" key="1">
    <source>
        <dbReference type="EMBL" id="EAY18836.1"/>
    </source>
</evidence>
<reference evidence="1" key="1">
    <citation type="submission" date="2006-10" db="EMBL/GenBank/DDBJ databases">
        <authorList>
            <person name="Amadeo P."/>
            <person name="Zhao Q."/>
            <person name="Wortman J."/>
            <person name="Fraser-Liggett C."/>
            <person name="Carlton J."/>
        </authorList>
    </citation>
    <scope>NUCLEOTIDE SEQUENCE</scope>
    <source>
        <strain evidence="1">G3</strain>
    </source>
</reference>